<dbReference type="InterPro" id="IPR003660">
    <property type="entry name" value="HAMP_dom"/>
</dbReference>
<dbReference type="CDD" id="cd00130">
    <property type="entry name" value="PAS"/>
    <property type="match status" value="1"/>
</dbReference>
<dbReference type="InterPro" id="IPR051310">
    <property type="entry name" value="MCP_chemotaxis"/>
</dbReference>
<dbReference type="FunFam" id="1.10.287.950:FF:000001">
    <property type="entry name" value="Methyl-accepting chemotaxis sensory transducer"/>
    <property type="match status" value="1"/>
</dbReference>
<dbReference type="GO" id="GO:0007165">
    <property type="term" value="P:signal transduction"/>
    <property type="evidence" value="ECO:0007669"/>
    <property type="project" value="UniProtKB-KW"/>
</dbReference>
<dbReference type="InterPro" id="IPR035965">
    <property type="entry name" value="PAS-like_dom_sf"/>
</dbReference>
<dbReference type="PANTHER" id="PTHR43531">
    <property type="entry name" value="PROTEIN ICFG"/>
    <property type="match status" value="1"/>
</dbReference>
<organism evidence="8 9">
    <name type="scientific">Fulvimarina manganoxydans</name>
    <dbReference type="NCBI Taxonomy" id="937218"/>
    <lineage>
        <taxon>Bacteria</taxon>
        <taxon>Pseudomonadati</taxon>
        <taxon>Pseudomonadota</taxon>
        <taxon>Alphaproteobacteria</taxon>
        <taxon>Hyphomicrobiales</taxon>
        <taxon>Aurantimonadaceae</taxon>
        <taxon>Fulvimarina</taxon>
    </lineage>
</organism>
<keyword evidence="9" id="KW-1185">Reference proteome</keyword>
<evidence type="ECO:0000256" key="1">
    <source>
        <dbReference type="ARBA" id="ARBA00004370"/>
    </source>
</evidence>
<evidence type="ECO:0000313" key="8">
    <source>
        <dbReference type="EMBL" id="SMC98614.1"/>
    </source>
</evidence>
<dbReference type="GO" id="GO:0006935">
    <property type="term" value="P:chemotaxis"/>
    <property type="evidence" value="ECO:0007669"/>
    <property type="project" value="UniProtKB-KW"/>
</dbReference>
<keyword evidence="4" id="KW-0807">Transducer</keyword>
<protein>
    <submittedName>
        <fullName evidence="8">Methyl-accepting chemotaxis protein</fullName>
    </submittedName>
</protein>
<dbReference type="InterPro" id="IPR004089">
    <property type="entry name" value="MCPsignal_dom"/>
</dbReference>
<sequence length="452" mass="48150">MMRVSPDACYVFSDGKLINCNPATEAMLKGPRDKIIGLTPLDIAAKTQADGRPTAEMLPGIMADLKTNGVTRFEWRMRRLDGSEFPAFVTLIADEIDGRDVIMTFTVDLTMMVELREQQERQRAEADREAHARAEAFEHLTEGLGRIAEGDLTVSLKGRMPAAFTKVAEDFDVAVSRLAEAISDVASTVQTVDAATQEIAARSGDLARRTEQQAAAIEQTVASLSTLASAVEQTSKNSDKAEQMVKSADTRARSGGAIVAKAVEAMHRIDASSRQVTQIVSVIDEIAFQTNLLALNAGVEAARAGESGKGFAVVAQEVRALAQRSAEAAKEIKGLIATSSEEVQTGVGLVSDSGRSLEEIVNDVSAITEIIDQIASSSREQAGGLRELSATSDQMDKIIQENAALVEENTASAQALACDTRHLGEVVDRFSLSDASNTTSARGPSAPIRRAA</sequence>
<feature type="domain" description="Methyl-accepting transducer" evidence="6">
    <location>
        <begin position="188"/>
        <end position="417"/>
    </location>
</feature>
<dbReference type="InterPro" id="IPR000014">
    <property type="entry name" value="PAS"/>
</dbReference>
<reference evidence="8 9" key="1">
    <citation type="submission" date="2017-04" db="EMBL/GenBank/DDBJ databases">
        <authorList>
            <person name="Afonso C.L."/>
            <person name="Miller P.J."/>
            <person name="Scott M.A."/>
            <person name="Spackman E."/>
            <person name="Goraichik I."/>
            <person name="Dimitrov K.M."/>
            <person name="Suarez D.L."/>
            <person name="Swayne D.E."/>
        </authorList>
    </citation>
    <scope>NUCLEOTIDE SEQUENCE [LARGE SCALE GENOMIC DNA]</scope>
    <source>
        <strain evidence="8 9">CGMCC 1.10972</strain>
    </source>
</reference>
<dbReference type="InterPro" id="IPR004090">
    <property type="entry name" value="Chemotax_Me-accpt_rcpt"/>
</dbReference>
<evidence type="ECO:0000313" key="9">
    <source>
        <dbReference type="Proteomes" id="UP000192656"/>
    </source>
</evidence>
<dbReference type="Pfam" id="PF13426">
    <property type="entry name" value="PAS_9"/>
    <property type="match status" value="1"/>
</dbReference>
<proteinExistence type="inferred from homology"/>
<dbReference type="GO" id="GO:0016020">
    <property type="term" value="C:membrane"/>
    <property type="evidence" value="ECO:0007669"/>
    <property type="project" value="UniProtKB-SubCell"/>
</dbReference>
<dbReference type="SMART" id="SM00283">
    <property type="entry name" value="MA"/>
    <property type="match status" value="1"/>
</dbReference>
<keyword evidence="2" id="KW-0145">Chemotaxis</keyword>
<evidence type="ECO:0000256" key="5">
    <source>
        <dbReference type="SAM" id="MobiDB-lite"/>
    </source>
</evidence>
<gene>
    <name evidence="8" type="ORF">SAMN06297251_11642</name>
</gene>
<evidence type="ECO:0000259" key="6">
    <source>
        <dbReference type="PROSITE" id="PS50111"/>
    </source>
</evidence>
<dbReference type="SUPFAM" id="SSF55785">
    <property type="entry name" value="PYP-like sensor domain (PAS domain)"/>
    <property type="match status" value="1"/>
</dbReference>
<feature type="region of interest" description="Disordered" evidence="5">
    <location>
        <begin position="433"/>
        <end position="452"/>
    </location>
</feature>
<dbReference type="AlphaFoldDB" id="A0A1W2DM36"/>
<evidence type="ECO:0000259" key="7">
    <source>
        <dbReference type="PROSITE" id="PS50885"/>
    </source>
</evidence>
<comment type="similarity">
    <text evidence="3">Belongs to the methyl-accepting chemotaxis (MCP) protein family.</text>
</comment>
<dbReference type="EMBL" id="FWXR01000016">
    <property type="protein sequence ID" value="SMC98614.1"/>
    <property type="molecule type" value="Genomic_DNA"/>
</dbReference>
<feature type="compositionally biased region" description="Polar residues" evidence="5">
    <location>
        <begin position="433"/>
        <end position="442"/>
    </location>
</feature>
<feature type="domain" description="HAMP" evidence="7">
    <location>
        <begin position="131"/>
        <end position="183"/>
    </location>
</feature>
<dbReference type="SUPFAM" id="SSF58104">
    <property type="entry name" value="Methyl-accepting chemotaxis protein (MCP) signaling domain"/>
    <property type="match status" value="1"/>
</dbReference>
<dbReference type="PROSITE" id="PS50111">
    <property type="entry name" value="CHEMOTAXIS_TRANSDUC_2"/>
    <property type="match status" value="1"/>
</dbReference>
<dbReference type="Pfam" id="PF00015">
    <property type="entry name" value="MCPsignal"/>
    <property type="match status" value="1"/>
</dbReference>
<name>A0A1W2DM36_9HYPH</name>
<dbReference type="PANTHER" id="PTHR43531:SF11">
    <property type="entry name" value="METHYL-ACCEPTING CHEMOTAXIS PROTEIN 3"/>
    <property type="match status" value="1"/>
</dbReference>
<comment type="subcellular location">
    <subcellularLocation>
        <location evidence="1">Membrane</location>
    </subcellularLocation>
</comment>
<dbReference type="Proteomes" id="UP000192656">
    <property type="component" value="Unassembled WGS sequence"/>
</dbReference>
<dbReference type="PROSITE" id="PS50885">
    <property type="entry name" value="HAMP"/>
    <property type="match status" value="1"/>
</dbReference>
<dbReference type="PRINTS" id="PR00260">
    <property type="entry name" value="CHEMTRNSDUCR"/>
</dbReference>
<accession>A0A1W2DM36</accession>
<dbReference type="Gene3D" id="1.10.287.950">
    <property type="entry name" value="Methyl-accepting chemotaxis protein"/>
    <property type="match status" value="1"/>
</dbReference>
<dbReference type="STRING" id="937218.SAMN06297251_11642"/>
<dbReference type="GO" id="GO:0004888">
    <property type="term" value="F:transmembrane signaling receptor activity"/>
    <property type="evidence" value="ECO:0007669"/>
    <property type="project" value="InterPro"/>
</dbReference>
<evidence type="ECO:0000256" key="3">
    <source>
        <dbReference type="ARBA" id="ARBA00029447"/>
    </source>
</evidence>
<evidence type="ECO:0000256" key="4">
    <source>
        <dbReference type="PROSITE-ProRule" id="PRU00284"/>
    </source>
</evidence>
<dbReference type="CDD" id="cd11386">
    <property type="entry name" value="MCP_signal"/>
    <property type="match status" value="1"/>
</dbReference>
<dbReference type="Gene3D" id="3.30.450.20">
    <property type="entry name" value="PAS domain"/>
    <property type="match status" value="1"/>
</dbReference>
<evidence type="ECO:0000256" key="2">
    <source>
        <dbReference type="ARBA" id="ARBA00022500"/>
    </source>
</evidence>